<reference evidence="1" key="1">
    <citation type="journal article" date="2013" name="Sci. Rep.">
        <title>Metagenomics uncovers a new group of low GC and ultra-small marine Actinobacteria.</title>
        <authorList>
            <person name="Ghai R."/>
            <person name="Mizuno C.M."/>
            <person name="Picazo A."/>
            <person name="Camacho A."/>
            <person name="Rodriguez-Valera F."/>
        </authorList>
    </citation>
    <scope>NUCLEOTIDE SEQUENCE</scope>
</reference>
<sequence length="162" mass="18903">MDIINTNLSIKIDRLSNLKSKVTIQSFPQNNMGIENYKLVFDMKFRDDYDGDFAGVCIGPAWENYGPGEFTIFLNASNNYKNDIIGDHQLLEDDGCQNYFYYLRYFEVTTKKQNKYLVGVATDYAEEYPDAPYVWKQNNFNVIEEIGNSNIEKYSINFELSR</sequence>
<name>S5DKS0_9ACTN</name>
<evidence type="ECO:0000313" key="1">
    <source>
        <dbReference type="EMBL" id="AGQ19374.1"/>
    </source>
</evidence>
<organism evidence="1">
    <name type="scientific">Candidatus Actinomarina minuta</name>
    <dbReference type="NCBI Taxonomy" id="1389454"/>
    <lineage>
        <taxon>Bacteria</taxon>
        <taxon>Bacillati</taxon>
        <taxon>Actinomycetota</taxon>
        <taxon>Actinomycetes</taxon>
        <taxon>Candidatus Actinomarinidae</taxon>
        <taxon>Candidatus Actinomarinales</taxon>
        <taxon>Candidatus Actinomarineae</taxon>
        <taxon>Candidatus Actinomarinaceae</taxon>
        <taxon>Candidatus Actinomarina</taxon>
    </lineage>
</organism>
<protein>
    <submittedName>
        <fullName evidence="1">MedDCM-OCT-S36-C22-cds19</fullName>
    </submittedName>
</protein>
<dbReference type="AlphaFoldDB" id="S5DKS0"/>
<dbReference type="EMBL" id="KC811130">
    <property type="protein sequence ID" value="AGQ19374.1"/>
    <property type="molecule type" value="Genomic_DNA"/>
</dbReference>
<accession>S5DKS0</accession>
<proteinExistence type="predicted"/>